<organism evidence="1 2">
    <name type="scientific">Auriscalpium vulgare</name>
    <dbReference type="NCBI Taxonomy" id="40419"/>
    <lineage>
        <taxon>Eukaryota</taxon>
        <taxon>Fungi</taxon>
        <taxon>Dikarya</taxon>
        <taxon>Basidiomycota</taxon>
        <taxon>Agaricomycotina</taxon>
        <taxon>Agaricomycetes</taxon>
        <taxon>Russulales</taxon>
        <taxon>Auriscalpiaceae</taxon>
        <taxon>Auriscalpium</taxon>
    </lineage>
</organism>
<proteinExistence type="predicted"/>
<dbReference type="Proteomes" id="UP000814033">
    <property type="component" value="Unassembled WGS sequence"/>
</dbReference>
<evidence type="ECO:0000313" key="1">
    <source>
        <dbReference type="EMBL" id="KAI0045210.1"/>
    </source>
</evidence>
<dbReference type="EMBL" id="MU275958">
    <property type="protein sequence ID" value="KAI0045210.1"/>
    <property type="molecule type" value="Genomic_DNA"/>
</dbReference>
<keyword evidence="2" id="KW-1185">Reference proteome</keyword>
<reference evidence="1" key="2">
    <citation type="journal article" date="2022" name="New Phytol.">
        <title>Evolutionary transition to the ectomycorrhizal habit in the genomes of a hyperdiverse lineage of mushroom-forming fungi.</title>
        <authorList>
            <person name="Looney B."/>
            <person name="Miyauchi S."/>
            <person name="Morin E."/>
            <person name="Drula E."/>
            <person name="Courty P.E."/>
            <person name="Kohler A."/>
            <person name="Kuo A."/>
            <person name="LaButti K."/>
            <person name="Pangilinan J."/>
            <person name="Lipzen A."/>
            <person name="Riley R."/>
            <person name="Andreopoulos W."/>
            <person name="He G."/>
            <person name="Johnson J."/>
            <person name="Nolan M."/>
            <person name="Tritt A."/>
            <person name="Barry K.W."/>
            <person name="Grigoriev I.V."/>
            <person name="Nagy L.G."/>
            <person name="Hibbett D."/>
            <person name="Henrissat B."/>
            <person name="Matheny P.B."/>
            <person name="Labbe J."/>
            <person name="Martin F.M."/>
        </authorList>
    </citation>
    <scope>NUCLEOTIDE SEQUENCE</scope>
    <source>
        <strain evidence="1">FP105234-sp</strain>
    </source>
</reference>
<protein>
    <submittedName>
        <fullName evidence="1">Uncharacterized protein</fullName>
    </submittedName>
</protein>
<gene>
    <name evidence="1" type="ORF">FA95DRAFT_157510</name>
</gene>
<sequence length="599" mass="64134">MHSDTFGPPPAHSTPVREVAVNATPSQIPSTLEFPDPPTPELGSTTSPVAAASLSNDLASILNTISSVFSAHPELSESMRNLLRNVNSGSYWASHRESVHRAAEDIRRAAMQFQETAAETAQDARAAATNTAQNMQTAAQEAHRIAEEEAGRRVTEAIGNVLRSFGVASEPGQTPVGTESGPPDAPPGEPRGHRGPPPHHHPHHHHGGPHHHHGGPRHHHGGHHGQHRHSRRGSRSPPPSPPSPGPGHSFHSHWAHGPPPPPPPILTGGWSTWLPSPGMVPPPPGAAPPPPPPPGMSPLSAPGPYQPSVAPFGPGPFTGPPQIPPWSQFRPYAGPDGSSGAAEEAAPFAVPPPPEVSYYGASPSFSRRPSGASGAKSRLDNAKENYKAEKERYRREREERRKEKEAREESIPDSQASAEPSKDDQTATPRPTTPVRSPEDNRSASWMPSATQIISNARGSFPQLEMFSVRSPRSPRRYHTITGATRHRDVPKVDEETHNDEASKEVTQQVVDTLNDMGFTEAEFPTMQDIVSVHIPQAGGRISQDAEAEVVGNVVEVLLSTSQATAESPRASGSRERQEAFTDNSAASGSHQNDGSEWQ</sequence>
<comment type="caution">
    <text evidence="1">The sequence shown here is derived from an EMBL/GenBank/DDBJ whole genome shotgun (WGS) entry which is preliminary data.</text>
</comment>
<reference evidence="1" key="1">
    <citation type="submission" date="2021-02" db="EMBL/GenBank/DDBJ databases">
        <authorList>
            <consortium name="DOE Joint Genome Institute"/>
            <person name="Ahrendt S."/>
            <person name="Looney B.P."/>
            <person name="Miyauchi S."/>
            <person name="Morin E."/>
            <person name="Drula E."/>
            <person name="Courty P.E."/>
            <person name="Chicoki N."/>
            <person name="Fauchery L."/>
            <person name="Kohler A."/>
            <person name="Kuo A."/>
            <person name="Labutti K."/>
            <person name="Pangilinan J."/>
            <person name="Lipzen A."/>
            <person name="Riley R."/>
            <person name="Andreopoulos W."/>
            <person name="He G."/>
            <person name="Johnson J."/>
            <person name="Barry K.W."/>
            <person name="Grigoriev I.V."/>
            <person name="Nagy L."/>
            <person name="Hibbett D."/>
            <person name="Henrissat B."/>
            <person name="Matheny P.B."/>
            <person name="Labbe J."/>
            <person name="Martin F."/>
        </authorList>
    </citation>
    <scope>NUCLEOTIDE SEQUENCE</scope>
    <source>
        <strain evidence="1">FP105234-sp</strain>
    </source>
</reference>
<accession>A0ACB8RNL5</accession>
<evidence type="ECO:0000313" key="2">
    <source>
        <dbReference type="Proteomes" id="UP000814033"/>
    </source>
</evidence>
<name>A0ACB8RNL5_9AGAM</name>